<dbReference type="EMBL" id="JBHSKF010000004">
    <property type="protein sequence ID" value="MFC5287799.1"/>
    <property type="molecule type" value="Genomic_DNA"/>
</dbReference>
<dbReference type="InterPro" id="IPR036170">
    <property type="entry name" value="YezG-like_sf"/>
</dbReference>
<organism evidence="2 3">
    <name type="scientific">Actinokineospora guangxiensis</name>
    <dbReference type="NCBI Taxonomy" id="1490288"/>
    <lineage>
        <taxon>Bacteria</taxon>
        <taxon>Bacillati</taxon>
        <taxon>Actinomycetota</taxon>
        <taxon>Actinomycetes</taxon>
        <taxon>Pseudonocardiales</taxon>
        <taxon>Pseudonocardiaceae</taxon>
        <taxon>Actinokineospora</taxon>
    </lineage>
</organism>
<name>A0ABW0EK93_9PSEU</name>
<gene>
    <name evidence="2" type="ORF">ACFPM7_12120</name>
</gene>
<sequence length="247" mass="26100">MSEPNMAMTAAELTRLTKQVGRAMVAVAGPRWQKLRAEYRSVGRHVEVDLIVTGADGVPVSVRPPAEMVEGLRTLRGGMYRAGRGTWISAVYEIEPPGDYAVEFEPDVEPPWRRVPPPIGFTDELRFFPREDGHIPEWLRERVQAAAGPATPAHGTPVPAPGTPGQGFPGPGGPGPRPGGPVPPFPPGSSGPPPFPPAPPGSPPFPPGPPQRQGPPPGPPPQGPPTPPWGQPQQQQRPPGWAPPPAP</sequence>
<proteinExistence type="predicted"/>
<reference evidence="3" key="1">
    <citation type="journal article" date="2019" name="Int. J. Syst. Evol. Microbiol.">
        <title>The Global Catalogue of Microorganisms (GCM) 10K type strain sequencing project: providing services to taxonomists for standard genome sequencing and annotation.</title>
        <authorList>
            <consortium name="The Broad Institute Genomics Platform"/>
            <consortium name="The Broad Institute Genome Sequencing Center for Infectious Disease"/>
            <person name="Wu L."/>
            <person name="Ma J."/>
        </authorList>
    </citation>
    <scope>NUCLEOTIDE SEQUENCE [LARGE SCALE GENOMIC DNA]</scope>
    <source>
        <strain evidence="3">CCUG 59778</strain>
    </source>
</reference>
<dbReference type="Proteomes" id="UP001596157">
    <property type="component" value="Unassembled WGS sequence"/>
</dbReference>
<evidence type="ECO:0000313" key="3">
    <source>
        <dbReference type="Proteomes" id="UP001596157"/>
    </source>
</evidence>
<evidence type="ECO:0000256" key="1">
    <source>
        <dbReference type="SAM" id="MobiDB-lite"/>
    </source>
</evidence>
<protein>
    <submittedName>
        <fullName evidence="2">Uncharacterized protein</fullName>
    </submittedName>
</protein>
<feature type="compositionally biased region" description="Pro residues" evidence="1">
    <location>
        <begin position="171"/>
        <end position="230"/>
    </location>
</feature>
<evidence type="ECO:0000313" key="2">
    <source>
        <dbReference type="EMBL" id="MFC5287799.1"/>
    </source>
</evidence>
<feature type="compositionally biased region" description="Low complexity" evidence="1">
    <location>
        <begin position="145"/>
        <end position="157"/>
    </location>
</feature>
<accession>A0ABW0EK93</accession>
<dbReference type="SUPFAM" id="SSF160424">
    <property type="entry name" value="BH3703-like"/>
    <property type="match status" value="1"/>
</dbReference>
<keyword evidence="3" id="KW-1185">Reference proteome</keyword>
<dbReference type="RefSeq" id="WP_378247091.1">
    <property type="nucleotide sequence ID" value="NZ_JBHSKF010000004.1"/>
</dbReference>
<comment type="caution">
    <text evidence="2">The sequence shown here is derived from an EMBL/GenBank/DDBJ whole genome shotgun (WGS) entry which is preliminary data.</text>
</comment>
<feature type="region of interest" description="Disordered" evidence="1">
    <location>
        <begin position="145"/>
        <end position="247"/>
    </location>
</feature>